<dbReference type="PANTHER" id="PTHR34002">
    <property type="entry name" value="BLR1656 PROTEIN"/>
    <property type="match status" value="1"/>
</dbReference>
<comment type="similarity">
    <text evidence="1 2">Belongs to the glycosyl hydrolase 12 (cellulase H) family.</text>
</comment>
<feature type="non-terminal residue" evidence="4">
    <location>
        <position position="1"/>
    </location>
</feature>
<keyword evidence="2" id="KW-0624">Polysaccharide degradation</keyword>
<evidence type="ECO:0000313" key="5">
    <source>
        <dbReference type="Proteomes" id="UP000075515"/>
    </source>
</evidence>
<comment type="caution">
    <text evidence="4">The sequence shown here is derived from an EMBL/GenBank/DDBJ whole genome shotgun (WGS) entry which is preliminary data.</text>
</comment>
<feature type="compositionally biased region" description="Gly residues" evidence="3">
    <location>
        <begin position="1"/>
        <end position="10"/>
    </location>
</feature>
<organism evidence="4 5">
    <name type="scientific">Sorangium cellulosum</name>
    <name type="common">Polyangium cellulosum</name>
    <dbReference type="NCBI Taxonomy" id="56"/>
    <lineage>
        <taxon>Bacteria</taxon>
        <taxon>Pseudomonadati</taxon>
        <taxon>Myxococcota</taxon>
        <taxon>Polyangia</taxon>
        <taxon>Polyangiales</taxon>
        <taxon>Polyangiaceae</taxon>
        <taxon>Sorangium</taxon>
    </lineage>
</organism>
<evidence type="ECO:0000313" key="4">
    <source>
        <dbReference type="EMBL" id="KYF95246.1"/>
    </source>
</evidence>
<evidence type="ECO:0000256" key="1">
    <source>
        <dbReference type="ARBA" id="ARBA00005519"/>
    </source>
</evidence>
<dbReference type="GO" id="GO:0008810">
    <property type="term" value="F:cellulase activity"/>
    <property type="evidence" value="ECO:0007669"/>
    <property type="project" value="InterPro"/>
</dbReference>
<keyword evidence="2" id="KW-0326">Glycosidase</keyword>
<keyword evidence="2" id="KW-0119">Carbohydrate metabolism</keyword>
<dbReference type="InterPro" id="IPR013320">
    <property type="entry name" value="ConA-like_dom_sf"/>
</dbReference>
<keyword evidence="2" id="KW-0378">Hydrolase</keyword>
<dbReference type="GO" id="GO:0000272">
    <property type="term" value="P:polysaccharide catabolic process"/>
    <property type="evidence" value="ECO:0007669"/>
    <property type="project" value="UniProtKB-KW"/>
</dbReference>
<name>A0A150SS15_SORCE</name>
<dbReference type="Pfam" id="PF01670">
    <property type="entry name" value="Glyco_hydro_12"/>
    <property type="match status" value="1"/>
</dbReference>
<dbReference type="InterPro" id="IPR013319">
    <property type="entry name" value="GH11/12"/>
</dbReference>
<dbReference type="EMBL" id="JEMC01001665">
    <property type="protein sequence ID" value="KYF95246.1"/>
    <property type="molecule type" value="Genomic_DNA"/>
</dbReference>
<dbReference type="Proteomes" id="UP000075515">
    <property type="component" value="Unassembled WGS sequence"/>
</dbReference>
<dbReference type="PANTHER" id="PTHR34002:SF9">
    <property type="entry name" value="XYLOGLUCAN-SPECIFIC ENDO-BETA-1,4-GLUCANASE A"/>
    <property type="match status" value="1"/>
</dbReference>
<dbReference type="SUPFAM" id="SSF49899">
    <property type="entry name" value="Concanavalin A-like lectins/glucanases"/>
    <property type="match status" value="1"/>
</dbReference>
<dbReference type="Gene3D" id="2.60.120.180">
    <property type="match status" value="1"/>
</dbReference>
<reference evidence="4 5" key="1">
    <citation type="submission" date="2014-02" db="EMBL/GenBank/DDBJ databases">
        <title>The small core and large imbalanced accessory genome model reveals a collaborative survival strategy of Sorangium cellulosum strains in nature.</title>
        <authorList>
            <person name="Han K."/>
            <person name="Peng R."/>
            <person name="Blom J."/>
            <person name="Li Y.-Z."/>
        </authorList>
    </citation>
    <scope>NUCLEOTIDE SEQUENCE [LARGE SCALE GENOMIC DNA]</scope>
    <source>
        <strain evidence="4 5">So0149</strain>
    </source>
</reference>
<evidence type="ECO:0000256" key="2">
    <source>
        <dbReference type="RuleBase" id="RU361163"/>
    </source>
</evidence>
<gene>
    <name evidence="4" type="ORF">BE18_33295</name>
</gene>
<feature type="region of interest" description="Disordered" evidence="3">
    <location>
        <begin position="1"/>
        <end position="34"/>
    </location>
</feature>
<protein>
    <recommendedName>
        <fullName evidence="6">GH16 domain-containing protein</fullName>
    </recommendedName>
</protein>
<dbReference type="InterPro" id="IPR002594">
    <property type="entry name" value="GH12"/>
</dbReference>
<accession>A0A150SS15</accession>
<evidence type="ECO:0008006" key="6">
    <source>
        <dbReference type="Google" id="ProtNLM"/>
    </source>
</evidence>
<proteinExistence type="inferred from homology"/>
<evidence type="ECO:0000256" key="3">
    <source>
        <dbReference type="SAM" id="MobiDB-lite"/>
    </source>
</evidence>
<sequence>GDSTGTGGTANPGSELGTGTMEGSGRSSERYETGLVSRDGRPYVLITNGWGPGFDSHTVSWEGTSFTVESMSGSAGSMGQPASYPTVFCGRYSVREVPDCGLPAPSASITSLRTGWRWAKNGNEGQYNAAYDIWMGNGTQLQGYLMVWLRDPTRFQPAGQPNAAHQGVTVANVPGTWNIWNGTVNGLPITNWVRAEGNDSYEIEFDVMDFVRDAQTRGLSVPGNQVNAVAVGFEIWEGPITNLKSVDFYVDVN</sequence>
<dbReference type="AlphaFoldDB" id="A0A150SS15"/>